<feature type="chain" id="PRO_5042053706" evidence="2">
    <location>
        <begin position="27"/>
        <end position="89"/>
    </location>
</feature>
<protein>
    <submittedName>
        <fullName evidence="3">Uncharacterized protein</fullName>
    </submittedName>
</protein>
<sequence>MNTMNKIILASVALATLGTASGAVMAAQKVDPYHDGAHVADKRDIYTDGARSVTDPRDPFTDGGHISASPRDPFTDGGNALAGRETTTA</sequence>
<reference evidence="3" key="1">
    <citation type="submission" date="2023-07" db="EMBL/GenBank/DDBJ databases">
        <authorList>
            <person name="Peeters C."/>
        </authorList>
    </citation>
    <scope>NUCLEOTIDE SEQUENCE</scope>
    <source>
        <strain evidence="3">R-77560</strain>
    </source>
</reference>
<dbReference type="EMBL" id="CATZAZ010000011">
    <property type="protein sequence ID" value="CAJ0803942.1"/>
    <property type="molecule type" value="Genomic_DNA"/>
</dbReference>
<dbReference type="RefSeq" id="WP_012435817.1">
    <property type="nucleotide sequence ID" value="NZ_CATZAZ010000011.1"/>
</dbReference>
<feature type="region of interest" description="Disordered" evidence="1">
    <location>
        <begin position="44"/>
        <end position="89"/>
    </location>
</feature>
<dbReference type="Proteomes" id="UP001189756">
    <property type="component" value="Unassembled WGS sequence"/>
</dbReference>
<accession>A0AAD2F298</accession>
<evidence type="ECO:0000256" key="2">
    <source>
        <dbReference type="SAM" id="SignalP"/>
    </source>
</evidence>
<dbReference type="AlphaFoldDB" id="A0AAD2F298"/>
<evidence type="ECO:0000313" key="4">
    <source>
        <dbReference type="Proteomes" id="UP001189756"/>
    </source>
</evidence>
<feature type="signal peptide" evidence="2">
    <location>
        <begin position="1"/>
        <end position="26"/>
    </location>
</feature>
<organism evidence="3 4">
    <name type="scientific">Ralstonia thomasii</name>
    <dbReference type="NCBI Taxonomy" id="3058596"/>
    <lineage>
        <taxon>Bacteria</taxon>
        <taxon>Pseudomonadati</taxon>
        <taxon>Pseudomonadota</taxon>
        <taxon>Betaproteobacteria</taxon>
        <taxon>Burkholderiales</taxon>
        <taxon>Burkholderiaceae</taxon>
        <taxon>Ralstonia</taxon>
    </lineage>
</organism>
<evidence type="ECO:0000256" key="1">
    <source>
        <dbReference type="SAM" id="MobiDB-lite"/>
    </source>
</evidence>
<comment type="caution">
    <text evidence="3">The sequence shown here is derived from an EMBL/GenBank/DDBJ whole genome shotgun (WGS) entry which is preliminary data.</text>
</comment>
<name>A0AAD2F298_9RALS</name>
<keyword evidence="2" id="KW-0732">Signal</keyword>
<gene>
    <name evidence="3" type="ORF">R77560_03991</name>
</gene>
<proteinExistence type="predicted"/>
<evidence type="ECO:0000313" key="3">
    <source>
        <dbReference type="EMBL" id="CAJ0803942.1"/>
    </source>
</evidence>